<evidence type="ECO:0000256" key="8">
    <source>
        <dbReference type="ARBA" id="ARBA00022723"/>
    </source>
</evidence>
<dbReference type="EC" id="2.7.7.7" evidence="15"/>
<dbReference type="Pfam" id="PF21999">
    <property type="entry name" value="IMS_HHH_1"/>
    <property type="match status" value="1"/>
</dbReference>
<evidence type="ECO:0000256" key="11">
    <source>
        <dbReference type="ARBA" id="ARBA00022932"/>
    </source>
</evidence>
<dbReference type="InterPro" id="IPR017961">
    <property type="entry name" value="DNA_pol_Y-fam_little_finger"/>
</dbReference>
<dbReference type="Gene3D" id="3.40.1170.60">
    <property type="match status" value="1"/>
</dbReference>
<dbReference type="InterPro" id="IPR053848">
    <property type="entry name" value="IMS_HHH_1"/>
</dbReference>
<evidence type="ECO:0000256" key="3">
    <source>
        <dbReference type="ARBA" id="ARBA00022457"/>
    </source>
</evidence>
<dbReference type="PANTHER" id="PTHR11076:SF33">
    <property type="entry name" value="DNA POLYMERASE KAPPA"/>
    <property type="match status" value="1"/>
</dbReference>
<keyword evidence="12 15" id="KW-0238">DNA-binding</keyword>
<dbReference type="SUPFAM" id="SSF56672">
    <property type="entry name" value="DNA/RNA polymerases"/>
    <property type="match status" value="1"/>
</dbReference>
<comment type="similarity">
    <text evidence="2 15">Belongs to the DNA polymerase type-Y family.</text>
</comment>
<comment type="cofactor">
    <cofactor evidence="15">
        <name>Mg(2+)</name>
        <dbReference type="ChEBI" id="CHEBI:18420"/>
    </cofactor>
    <text evidence="15">Binds 2 magnesium ions per subunit.</text>
</comment>
<evidence type="ECO:0000256" key="4">
    <source>
        <dbReference type="ARBA" id="ARBA00022490"/>
    </source>
</evidence>
<evidence type="ECO:0000256" key="15">
    <source>
        <dbReference type="HAMAP-Rule" id="MF_01113"/>
    </source>
</evidence>
<keyword evidence="4 15" id="KW-0963">Cytoplasm</keyword>
<dbReference type="Proteomes" id="UP000248090">
    <property type="component" value="Unassembled WGS sequence"/>
</dbReference>
<evidence type="ECO:0000256" key="6">
    <source>
        <dbReference type="ARBA" id="ARBA00022695"/>
    </source>
</evidence>
<feature type="site" description="Substrate discrimination" evidence="15">
    <location>
        <position position="26"/>
    </location>
</feature>
<keyword evidence="3 15" id="KW-0515">Mutator protein</keyword>
<evidence type="ECO:0000313" key="18">
    <source>
        <dbReference type="Proteomes" id="UP000248090"/>
    </source>
</evidence>
<evidence type="ECO:0000256" key="13">
    <source>
        <dbReference type="ARBA" id="ARBA00023204"/>
    </source>
</evidence>
<keyword evidence="5 15" id="KW-0808">Transferase</keyword>
<dbReference type="Gene3D" id="1.10.150.20">
    <property type="entry name" value="5' to 3' exonuclease, C-terminal subdomain"/>
    <property type="match status" value="1"/>
</dbReference>
<feature type="active site" evidence="15">
    <location>
        <position position="117"/>
    </location>
</feature>
<keyword evidence="11 15" id="KW-0239">DNA-directed DNA polymerase</keyword>
<keyword evidence="9 15" id="KW-0227">DNA damage</keyword>
<evidence type="ECO:0000256" key="9">
    <source>
        <dbReference type="ARBA" id="ARBA00022763"/>
    </source>
</evidence>
<evidence type="ECO:0000256" key="12">
    <source>
        <dbReference type="ARBA" id="ARBA00023125"/>
    </source>
</evidence>
<evidence type="ECO:0000259" key="16">
    <source>
        <dbReference type="PROSITE" id="PS50173"/>
    </source>
</evidence>
<feature type="binding site" evidence="15">
    <location>
        <position position="21"/>
    </location>
    <ligand>
        <name>Mg(2+)</name>
        <dbReference type="ChEBI" id="CHEBI:18420"/>
    </ligand>
</feature>
<dbReference type="Pfam" id="PF11799">
    <property type="entry name" value="IMS_C"/>
    <property type="match status" value="1"/>
</dbReference>
<keyword evidence="6 15" id="KW-0548">Nucleotidyltransferase</keyword>
<keyword evidence="7 15" id="KW-0235">DNA replication</keyword>
<dbReference type="CDD" id="cd03586">
    <property type="entry name" value="PolY_Pol_IV_kappa"/>
    <property type="match status" value="1"/>
</dbReference>
<dbReference type="Gene3D" id="3.30.70.270">
    <property type="match status" value="1"/>
</dbReference>
<comment type="caution">
    <text evidence="17">The sequence shown here is derived from an EMBL/GenBank/DDBJ whole genome shotgun (WGS) entry which is preliminary data.</text>
</comment>
<dbReference type="InterPro" id="IPR050116">
    <property type="entry name" value="DNA_polymerase-Y"/>
</dbReference>
<dbReference type="PROSITE" id="PS50173">
    <property type="entry name" value="UMUC"/>
    <property type="match status" value="1"/>
</dbReference>
<dbReference type="InterPro" id="IPR043502">
    <property type="entry name" value="DNA/RNA_pol_sf"/>
</dbReference>
<evidence type="ECO:0000256" key="14">
    <source>
        <dbReference type="ARBA" id="ARBA00049244"/>
    </source>
</evidence>
<comment type="function">
    <text evidence="15">Poorly processive, error-prone DNA polymerase involved in untargeted mutagenesis. Copies undamaged DNA at stalled replication forks, which arise in vivo from mismatched or misaligned primer ends. These misaligned primers can be extended by PolIV. Exhibits no 3'-5' exonuclease (proofreading) activity. May be involved in translesional synthesis, in conjunction with the beta clamp from PolIII.</text>
</comment>
<protein>
    <recommendedName>
        <fullName evidence="15">DNA polymerase IV</fullName>
        <shortName evidence="15">Pol IV</shortName>
        <ecNumber evidence="15">2.7.7.7</ecNumber>
    </recommendedName>
</protein>
<proteinExistence type="inferred from homology"/>
<dbReference type="PANTHER" id="PTHR11076">
    <property type="entry name" value="DNA REPAIR POLYMERASE UMUC / TRANSFERASE FAMILY MEMBER"/>
    <property type="match status" value="1"/>
</dbReference>
<feature type="binding site" evidence="15">
    <location>
        <position position="116"/>
    </location>
    <ligand>
        <name>Mg(2+)</name>
        <dbReference type="ChEBI" id="CHEBI:18420"/>
    </ligand>
</feature>
<evidence type="ECO:0000256" key="7">
    <source>
        <dbReference type="ARBA" id="ARBA00022705"/>
    </source>
</evidence>
<feature type="domain" description="UmuC" evidence="16">
    <location>
        <begin position="17"/>
        <end position="198"/>
    </location>
</feature>
<dbReference type="NCBIfam" id="NF002677">
    <property type="entry name" value="PRK02406.1"/>
    <property type="match status" value="1"/>
</dbReference>
<comment type="subunit">
    <text evidence="15">Monomer.</text>
</comment>
<keyword evidence="18" id="KW-1185">Reference proteome</keyword>
<evidence type="ECO:0000256" key="1">
    <source>
        <dbReference type="ARBA" id="ARBA00004496"/>
    </source>
</evidence>
<sequence>MSVDNDSAVPAQHQRKIIHFDCDCFYAAVEMRDHPPYRDIPLAIGGRPDKRGVIATCNYPARTFGVRSAMPSSHALRLCPNLTLIPGNMTKYRDVSRAFMAILAQFSDHVEPLSLDEAFIDVSSSDAFQGSATRIASHIRERVRNELGITVSAGVAPNKFLAKIASDWHKPDGMKVIPPHEVESFVLPLPVEKIWGVGKVTAARMHELGLYTCADVQGWSQQQLQERFGRFGQQLFRLSRGEDQRPVEAREERLSLSVEHTYDQDLRDLASCLAQLPRLEEELQQRLARRQLLEQIQGRVVKMKFHDFQQTTVERHLQRPDSDYASLLTAAWQRGQRPVRLIGVGVRLKTAATTQQPQQLSLVW</sequence>
<evidence type="ECO:0000256" key="5">
    <source>
        <dbReference type="ARBA" id="ARBA00022679"/>
    </source>
</evidence>
<keyword evidence="13 15" id="KW-0234">DNA repair</keyword>
<name>A0ABX5M3B5_9GAMM</name>
<evidence type="ECO:0000313" key="17">
    <source>
        <dbReference type="EMBL" id="PXF33047.1"/>
    </source>
</evidence>
<dbReference type="InterPro" id="IPR022880">
    <property type="entry name" value="DNApol_IV"/>
</dbReference>
<dbReference type="SUPFAM" id="SSF100879">
    <property type="entry name" value="Lesion bypass DNA polymerase (Y-family), little finger domain"/>
    <property type="match status" value="1"/>
</dbReference>
<dbReference type="EMBL" id="LAPT01000003">
    <property type="protein sequence ID" value="PXF33047.1"/>
    <property type="molecule type" value="Genomic_DNA"/>
</dbReference>
<comment type="catalytic activity">
    <reaction evidence="14 15">
        <text>DNA(n) + a 2'-deoxyribonucleoside 5'-triphosphate = DNA(n+1) + diphosphate</text>
        <dbReference type="Rhea" id="RHEA:22508"/>
        <dbReference type="Rhea" id="RHEA-COMP:17339"/>
        <dbReference type="Rhea" id="RHEA-COMP:17340"/>
        <dbReference type="ChEBI" id="CHEBI:33019"/>
        <dbReference type="ChEBI" id="CHEBI:61560"/>
        <dbReference type="ChEBI" id="CHEBI:173112"/>
        <dbReference type="EC" id="2.7.7.7"/>
    </reaction>
</comment>
<dbReference type="RefSeq" id="WP_110185722.1">
    <property type="nucleotide sequence ID" value="NZ_CP177354.1"/>
</dbReference>
<organism evidence="17 18">
    <name type="scientific">Pokkaliibacter plantistimulans</name>
    <dbReference type="NCBI Taxonomy" id="1635171"/>
    <lineage>
        <taxon>Bacteria</taxon>
        <taxon>Pseudomonadati</taxon>
        <taxon>Pseudomonadota</taxon>
        <taxon>Gammaproteobacteria</taxon>
        <taxon>Oceanospirillales</taxon>
        <taxon>Balneatrichaceae</taxon>
        <taxon>Pokkaliibacter</taxon>
    </lineage>
</organism>
<evidence type="ECO:0000256" key="2">
    <source>
        <dbReference type="ARBA" id="ARBA00010945"/>
    </source>
</evidence>
<comment type="subcellular location">
    <subcellularLocation>
        <location evidence="1 15">Cytoplasm</location>
    </subcellularLocation>
</comment>
<dbReference type="HAMAP" id="MF_01113">
    <property type="entry name" value="DNApol_IV"/>
    <property type="match status" value="1"/>
</dbReference>
<keyword evidence="8 15" id="KW-0479">Metal-binding</keyword>
<dbReference type="InterPro" id="IPR036775">
    <property type="entry name" value="DNA_pol_Y-fam_lit_finger_sf"/>
</dbReference>
<dbReference type="InterPro" id="IPR043128">
    <property type="entry name" value="Rev_trsase/Diguanyl_cyclase"/>
</dbReference>
<evidence type="ECO:0000256" key="10">
    <source>
        <dbReference type="ARBA" id="ARBA00022842"/>
    </source>
</evidence>
<dbReference type="Gene3D" id="3.30.1490.100">
    <property type="entry name" value="DNA polymerase, Y-family, little finger domain"/>
    <property type="match status" value="1"/>
</dbReference>
<dbReference type="InterPro" id="IPR001126">
    <property type="entry name" value="UmuC"/>
</dbReference>
<reference evidence="17 18" key="1">
    <citation type="submission" date="2015-03" db="EMBL/GenBank/DDBJ databases">
        <authorList>
            <person name="Krishnan R."/>
            <person name="Midha S."/>
            <person name="Patil P.B."/>
            <person name="Rameshkumar N."/>
        </authorList>
    </citation>
    <scope>NUCLEOTIDE SEQUENCE [LARGE SCALE GENOMIC DNA]</scope>
    <source>
        <strain evidence="17 18">L1E11</strain>
    </source>
</reference>
<dbReference type="Pfam" id="PF00817">
    <property type="entry name" value="IMS"/>
    <property type="match status" value="1"/>
</dbReference>
<gene>
    <name evidence="15" type="primary">dinB</name>
    <name evidence="17" type="ORF">WH50_01475</name>
</gene>
<accession>A0ABX5M3B5</accession>
<keyword evidence="10 15" id="KW-0460">Magnesium</keyword>
<dbReference type="GO" id="GO:0003887">
    <property type="term" value="F:DNA-directed DNA polymerase activity"/>
    <property type="evidence" value="ECO:0007669"/>
    <property type="project" value="UniProtKB-EC"/>
</dbReference>